<dbReference type="InterPro" id="IPR051610">
    <property type="entry name" value="GPI/OXD"/>
</dbReference>
<evidence type="ECO:0000313" key="3">
    <source>
        <dbReference type="EMBL" id="PRR80377.1"/>
    </source>
</evidence>
<dbReference type="InterPro" id="IPR011051">
    <property type="entry name" value="RmlC_Cupin_sf"/>
</dbReference>
<dbReference type="Gene3D" id="2.60.120.10">
    <property type="entry name" value="Jelly Rolls"/>
    <property type="match status" value="1"/>
</dbReference>
<dbReference type="EMBL" id="PVXQ01000046">
    <property type="protein sequence ID" value="PRR80377.1"/>
    <property type="molecule type" value="Genomic_DNA"/>
</dbReference>
<dbReference type="InterPro" id="IPR013096">
    <property type="entry name" value="Cupin_2"/>
</dbReference>
<feature type="domain" description="Cupin type-2" evidence="2">
    <location>
        <begin position="39"/>
        <end position="105"/>
    </location>
</feature>
<protein>
    <submittedName>
        <fullName evidence="3">Cupin domain protein</fullName>
    </submittedName>
</protein>
<name>A0A2T0B9A2_9CLOT</name>
<dbReference type="PANTHER" id="PTHR35848:SF6">
    <property type="entry name" value="CUPIN TYPE-2 DOMAIN-CONTAINING PROTEIN"/>
    <property type="match status" value="1"/>
</dbReference>
<dbReference type="PANTHER" id="PTHR35848">
    <property type="entry name" value="OXALATE-BINDING PROTEIN"/>
    <property type="match status" value="1"/>
</dbReference>
<evidence type="ECO:0000259" key="2">
    <source>
        <dbReference type="Pfam" id="PF07883"/>
    </source>
</evidence>
<dbReference type="Proteomes" id="UP000239471">
    <property type="component" value="Unassembled WGS sequence"/>
</dbReference>
<organism evidence="3 4">
    <name type="scientific">Clostridium vincentii</name>
    <dbReference type="NCBI Taxonomy" id="52704"/>
    <lineage>
        <taxon>Bacteria</taxon>
        <taxon>Bacillati</taxon>
        <taxon>Bacillota</taxon>
        <taxon>Clostridia</taxon>
        <taxon>Eubacteriales</taxon>
        <taxon>Clostridiaceae</taxon>
        <taxon>Clostridium</taxon>
    </lineage>
</organism>
<evidence type="ECO:0000313" key="4">
    <source>
        <dbReference type="Proteomes" id="UP000239471"/>
    </source>
</evidence>
<dbReference type="SUPFAM" id="SSF51182">
    <property type="entry name" value="RmlC-like cupins"/>
    <property type="match status" value="1"/>
</dbReference>
<dbReference type="OrthoDB" id="9797047at2"/>
<sequence>MATSTKVLDFLKGGKGPVIIKYLLGDNELKGKCELYAEITLKPGCSIGYHEHTNEIETYYIISGEGEYTNNEVLTIVKAGDVTFTSSGNGHGIENIGNSDLVFIALIIK</sequence>
<comment type="caution">
    <text evidence="3">The sequence shown here is derived from an EMBL/GenBank/DDBJ whole genome shotgun (WGS) entry which is preliminary data.</text>
</comment>
<dbReference type="AlphaFoldDB" id="A0A2T0B9A2"/>
<dbReference type="CDD" id="cd02221">
    <property type="entry name" value="cupin_TM1287-like"/>
    <property type="match status" value="1"/>
</dbReference>
<dbReference type="Pfam" id="PF07883">
    <property type="entry name" value="Cupin_2"/>
    <property type="match status" value="1"/>
</dbReference>
<dbReference type="GO" id="GO:0046872">
    <property type="term" value="F:metal ion binding"/>
    <property type="evidence" value="ECO:0007669"/>
    <property type="project" value="UniProtKB-KW"/>
</dbReference>
<reference evidence="3 4" key="1">
    <citation type="submission" date="2018-03" db="EMBL/GenBank/DDBJ databases">
        <title>Genome sequence of Clostridium vincentii DSM 10228.</title>
        <authorList>
            <person name="Poehlein A."/>
            <person name="Daniel R."/>
        </authorList>
    </citation>
    <scope>NUCLEOTIDE SEQUENCE [LARGE SCALE GENOMIC DNA]</scope>
    <source>
        <strain evidence="3 4">DSM 10228</strain>
    </source>
</reference>
<evidence type="ECO:0000256" key="1">
    <source>
        <dbReference type="ARBA" id="ARBA00022723"/>
    </source>
</evidence>
<keyword evidence="4" id="KW-1185">Reference proteome</keyword>
<gene>
    <name evidence="3" type="ORF">CLVI_30640</name>
</gene>
<dbReference type="InterPro" id="IPR014710">
    <property type="entry name" value="RmlC-like_jellyroll"/>
</dbReference>
<accession>A0A2T0B9A2</accession>
<proteinExistence type="predicted"/>
<keyword evidence="1" id="KW-0479">Metal-binding</keyword>
<dbReference type="RefSeq" id="WP_106060950.1">
    <property type="nucleotide sequence ID" value="NZ_PVXQ01000046.1"/>
</dbReference>